<evidence type="ECO:0000313" key="2">
    <source>
        <dbReference type="EMBL" id="KAK2831551.1"/>
    </source>
</evidence>
<gene>
    <name evidence="2" type="ORF">Q7C36_016637</name>
</gene>
<keyword evidence="1" id="KW-1133">Transmembrane helix</keyword>
<keyword evidence="1" id="KW-0812">Transmembrane</keyword>
<dbReference type="AlphaFoldDB" id="A0AA88SAG7"/>
<name>A0AA88SAG7_TACVA</name>
<comment type="caution">
    <text evidence="2">The sequence shown here is derived from an EMBL/GenBank/DDBJ whole genome shotgun (WGS) entry which is preliminary data.</text>
</comment>
<organism evidence="2 3">
    <name type="scientific">Tachysurus vachellii</name>
    <name type="common">Darkbarbel catfish</name>
    <name type="synonym">Pelteobagrus vachellii</name>
    <dbReference type="NCBI Taxonomy" id="175792"/>
    <lineage>
        <taxon>Eukaryota</taxon>
        <taxon>Metazoa</taxon>
        <taxon>Chordata</taxon>
        <taxon>Craniata</taxon>
        <taxon>Vertebrata</taxon>
        <taxon>Euteleostomi</taxon>
        <taxon>Actinopterygii</taxon>
        <taxon>Neopterygii</taxon>
        <taxon>Teleostei</taxon>
        <taxon>Ostariophysi</taxon>
        <taxon>Siluriformes</taxon>
        <taxon>Bagridae</taxon>
        <taxon>Tachysurus</taxon>
    </lineage>
</organism>
<keyword evidence="1" id="KW-0472">Membrane</keyword>
<evidence type="ECO:0000313" key="3">
    <source>
        <dbReference type="Proteomes" id="UP001187315"/>
    </source>
</evidence>
<accession>A0AA88SAG7</accession>
<protein>
    <submittedName>
        <fullName evidence="2">Uncharacterized protein</fullName>
    </submittedName>
</protein>
<reference evidence="2" key="1">
    <citation type="submission" date="2023-08" db="EMBL/GenBank/DDBJ databases">
        <title>Pelteobagrus vachellii genome.</title>
        <authorList>
            <person name="Liu H."/>
        </authorList>
    </citation>
    <scope>NUCLEOTIDE SEQUENCE</scope>
    <source>
        <strain evidence="2">PRFRI_2022a</strain>
        <tissue evidence="2">Muscle</tissue>
    </source>
</reference>
<proteinExistence type="predicted"/>
<feature type="transmembrane region" description="Helical" evidence="1">
    <location>
        <begin position="30"/>
        <end position="50"/>
    </location>
</feature>
<sequence>MITNSHWVFLNLKREKKEWRRQTDRQTMLWYLKISLVVLILSLISFAHFYEGANNSGGQLRQKRVGGRTEETATKDNWSIYSRINPRTCFYYRTLVKKWAGIVLPPSQHSKYTLDLLPFLPITQPPTHRLFASLLYKDPAFLL</sequence>
<dbReference type="Proteomes" id="UP001187315">
    <property type="component" value="Unassembled WGS sequence"/>
</dbReference>
<keyword evidence="3" id="KW-1185">Reference proteome</keyword>
<evidence type="ECO:0000256" key="1">
    <source>
        <dbReference type="SAM" id="Phobius"/>
    </source>
</evidence>
<dbReference type="EMBL" id="JAVHJS010000017">
    <property type="protein sequence ID" value="KAK2831551.1"/>
    <property type="molecule type" value="Genomic_DNA"/>
</dbReference>